<name>A0A917QNJ7_9NOCA</name>
<dbReference type="CDD" id="cd00090">
    <property type="entry name" value="HTH_ARSR"/>
    <property type="match status" value="1"/>
</dbReference>
<evidence type="ECO:0000256" key="2">
    <source>
        <dbReference type="ARBA" id="ARBA00023125"/>
    </source>
</evidence>
<reference evidence="5" key="2">
    <citation type="submission" date="2020-09" db="EMBL/GenBank/DDBJ databases">
        <authorList>
            <person name="Sun Q."/>
            <person name="Zhou Y."/>
        </authorList>
    </citation>
    <scope>NUCLEOTIDE SEQUENCE</scope>
    <source>
        <strain evidence="5">CGMCC 4.7278</strain>
    </source>
</reference>
<dbReference type="InterPro" id="IPR011991">
    <property type="entry name" value="ArsR-like_HTH"/>
</dbReference>
<reference evidence="5" key="1">
    <citation type="journal article" date="2014" name="Int. J. Syst. Evol. Microbiol.">
        <title>Complete genome sequence of Corynebacterium casei LMG S-19264T (=DSM 44701T), isolated from a smear-ripened cheese.</title>
        <authorList>
            <consortium name="US DOE Joint Genome Institute (JGI-PGF)"/>
            <person name="Walter F."/>
            <person name="Albersmeier A."/>
            <person name="Kalinowski J."/>
            <person name="Ruckert C."/>
        </authorList>
    </citation>
    <scope>NUCLEOTIDE SEQUENCE</scope>
    <source>
        <strain evidence="5">CGMCC 4.7278</strain>
    </source>
</reference>
<dbReference type="InterPro" id="IPR023187">
    <property type="entry name" value="Tscrpt_reg_MarR-type_CS"/>
</dbReference>
<dbReference type="PRINTS" id="PR00598">
    <property type="entry name" value="HTHMARR"/>
</dbReference>
<dbReference type="InterPro" id="IPR039422">
    <property type="entry name" value="MarR/SlyA-like"/>
</dbReference>
<accession>A0A917QNJ7</accession>
<sequence>MTDPSIDAIATQLVRLHRLRDRMLAQAKERFGIDPAGFVVLFRLLCDGPMRSGALAEAVYSDASTVSRQVAQLVDNGLVRRTADPDDGRATLLEVTEKGHEVAERIRERRHEGVALVTEGWSPDDLATFARLLTRYVTDYDNARPTLAARNPILKSTENK</sequence>
<evidence type="ECO:0000256" key="1">
    <source>
        <dbReference type="ARBA" id="ARBA00023015"/>
    </source>
</evidence>
<dbReference type="InterPro" id="IPR036388">
    <property type="entry name" value="WH-like_DNA-bd_sf"/>
</dbReference>
<dbReference type="AlphaFoldDB" id="A0A917QNJ7"/>
<comment type="caution">
    <text evidence="5">The sequence shown here is derived from an EMBL/GenBank/DDBJ whole genome shotgun (WGS) entry which is preliminary data.</text>
</comment>
<dbReference type="SUPFAM" id="SSF46785">
    <property type="entry name" value="Winged helix' DNA-binding domain"/>
    <property type="match status" value="1"/>
</dbReference>
<evidence type="ECO:0000313" key="5">
    <source>
        <dbReference type="EMBL" id="GGK60493.1"/>
    </source>
</evidence>
<proteinExistence type="predicted"/>
<dbReference type="GO" id="GO:0003700">
    <property type="term" value="F:DNA-binding transcription factor activity"/>
    <property type="evidence" value="ECO:0007669"/>
    <property type="project" value="InterPro"/>
</dbReference>
<dbReference type="Gene3D" id="1.10.10.10">
    <property type="entry name" value="Winged helix-like DNA-binding domain superfamily/Winged helix DNA-binding domain"/>
    <property type="match status" value="1"/>
</dbReference>
<gene>
    <name evidence="5" type="ORF">GCM10011591_35940</name>
</gene>
<keyword evidence="3" id="KW-0804">Transcription</keyword>
<dbReference type="PANTHER" id="PTHR33164">
    <property type="entry name" value="TRANSCRIPTIONAL REGULATOR, MARR FAMILY"/>
    <property type="match status" value="1"/>
</dbReference>
<dbReference type="GO" id="GO:0006950">
    <property type="term" value="P:response to stress"/>
    <property type="evidence" value="ECO:0007669"/>
    <property type="project" value="TreeGrafter"/>
</dbReference>
<evidence type="ECO:0000313" key="6">
    <source>
        <dbReference type="Proteomes" id="UP000612956"/>
    </source>
</evidence>
<evidence type="ECO:0000259" key="4">
    <source>
        <dbReference type="PROSITE" id="PS50995"/>
    </source>
</evidence>
<dbReference type="SMART" id="SM00347">
    <property type="entry name" value="HTH_MARR"/>
    <property type="match status" value="1"/>
</dbReference>
<dbReference type="InterPro" id="IPR036390">
    <property type="entry name" value="WH_DNA-bd_sf"/>
</dbReference>
<dbReference type="PANTHER" id="PTHR33164:SF57">
    <property type="entry name" value="MARR-FAMILY TRANSCRIPTIONAL REGULATOR"/>
    <property type="match status" value="1"/>
</dbReference>
<dbReference type="EMBL" id="BMMW01000003">
    <property type="protein sequence ID" value="GGK60493.1"/>
    <property type="molecule type" value="Genomic_DNA"/>
</dbReference>
<dbReference type="PROSITE" id="PS01117">
    <property type="entry name" value="HTH_MARR_1"/>
    <property type="match status" value="1"/>
</dbReference>
<feature type="domain" description="HTH marR-type" evidence="4">
    <location>
        <begin position="6"/>
        <end position="138"/>
    </location>
</feature>
<keyword evidence="1" id="KW-0805">Transcription regulation</keyword>
<dbReference type="RefSeq" id="WP_188830129.1">
    <property type="nucleotide sequence ID" value="NZ_BMMW01000003.1"/>
</dbReference>
<dbReference type="InterPro" id="IPR000835">
    <property type="entry name" value="HTH_MarR-typ"/>
</dbReference>
<protein>
    <recommendedName>
        <fullName evidence="4">HTH marR-type domain-containing protein</fullName>
    </recommendedName>
</protein>
<evidence type="ECO:0000256" key="3">
    <source>
        <dbReference type="ARBA" id="ARBA00023163"/>
    </source>
</evidence>
<dbReference type="Proteomes" id="UP000612956">
    <property type="component" value="Unassembled WGS sequence"/>
</dbReference>
<dbReference type="Pfam" id="PF01047">
    <property type="entry name" value="MarR"/>
    <property type="match status" value="1"/>
</dbReference>
<organism evidence="5 6">
    <name type="scientific">Nocardia camponoti</name>
    <dbReference type="NCBI Taxonomy" id="1616106"/>
    <lineage>
        <taxon>Bacteria</taxon>
        <taxon>Bacillati</taxon>
        <taxon>Actinomycetota</taxon>
        <taxon>Actinomycetes</taxon>
        <taxon>Mycobacteriales</taxon>
        <taxon>Nocardiaceae</taxon>
        <taxon>Nocardia</taxon>
    </lineage>
</organism>
<keyword evidence="2" id="KW-0238">DNA-binding</keyword>
<dbReference type="PROSITE" id="PS50995">
    <property type="entry name" value="HTH_MARR_2"/>
    <property type="match status" value="1"/>
</dbReference>
<keyword evidence="6" id="KW-1185">Reference proteome</keyword>
<dbReference type="GO" id="GO:0003677">
    <property type="term" value="F:DNA binding"/>
    <property type="evidence" value="ECO:0007669"/>
    <property type="project" value="UniProtKB-KW"/>
</dbReference>